<name>A0A8S3ZJ39_9EUPU</name>
<keyword evidence="1" id="KW-1133">Transmembrane helix</keyword>
<accession>A0A8S3ZJ39</accession>
<proteinExistence type="predicted"/>
<sequence length="179" mass="20524">SKQSCDENWSDTDDEDDQEKKKTNLVSKVVITLQEHVKFFYRKLSTVTKGLLIPVILLIGYFVYFILAMVYEFGSESSVRLLACTLLGLLIATRSYVSRAVVWAVRKLYGADRLSPLHKHRLGIIRFFTRWLIYGVLAGITIWTLVEQGKKDLRNLRSLPGLFIFLIICLLMSTHPAKV</sequence>
<feature type="transmembrane region" description="Helical" evidence="1">
    <location>
        <begin position="158"/>
        <end position="177"/>
    </location>
</feature>
<keyword evidence="3" id="KW-1185">Reference proteome</keyword>
<dbReference type="Proteomes" id="UP000678393">
    <property type="component" value="Unassembled WGS sequence"/>
</dbReference>
<feature type="non-terminal residue" evidence="2">
    <location>
        <position position="179"/>
    </location>
</feature>
<comment type="caution">
    <text evidence="2">The sequence shown here is derived from an EMBL/GenBank/DDBJ whole genome shotgun (WGS) entry which is preliminary data.</text>
</comment>
<reference evidence="2" key="1">
    <citation type="submission" date="2021-04" db="EMBL/GenBank/DDBJ databases">
        <authorList>
            <consortium name="Molecular Ecology Group"/>
        </authorList>
    </citation>
    <scope>NUCLEOTIDE SEQUENCE</scope>
</reference>
<protein>
    <submittedName>
        <fullName evidence="2">Uncharacterized protein</fullName>
    </submittedName>
</protein>
<feature type="transmembrane region" description="Helical" evidence="1">
    <location>
        <begin position="77"/>
        <end position="97"/>
    </location>
</feature>
<keyword evidence="1" id="KW-0812">Transmembrane</keyword>
<feature type="transmembrane region" description="Helical" evidence="1">
    <location>
        <begin position="127"/>
        <end position="146"/>
    </location>
</feature>
<dbReference type="EMBL" id="CAJHNH020002942">
    <property type="protein sequence ID" value="CAG5128138.1"/>
    <property type="molecule type" value="Genomic_DNA"/>
</dbReference>
<organism evidence="2 3">
    <name type="scientific">Candidula unifasciata</name>
    <dbReference type="NCBI Taxonomy" id="100452"/>
    <lineage>
        <taxon>Eukaryota</taxon>
        <taxon>Metazoa</taxon>
        <taxon>Spiralia</taxon>
        <taxon>Lophotrochozoa</taxon>
        <taxon>Mollusca</taxon>
        <taxon>Gastropoda</taxon>
        <taxon>Heterobranchia</taxon>
        <taxon>Euthyneura</taxon>
        <taxon>Panpulmonata</taxon>
        <taxon>Eupulmonata</taxon>
        <taxon>Stylommatophora</taxon>
        <taxon>Helicina</taxon>
        <taxon>Helicoidea</taxon>
        <taxon>Geomitridae</taxon>
        <taxon>Candidula</taxon>
    </lineage>
</organism>
<keyword evidence="1" id="KW-0472">Membrane</keyword>
<feature type="transmembrane region" description="Helical" evidence="1">
    <location>
        <begin position="51"/>
        <end position="71"/>
    </location>
</feature>
<evidence type="ECO:0000256" key="1">
    <source>
        <dbReference type="SAM" id="Phobius"/>
    </source>
</evidence>
<evidence type="ECO:0000313" key="2">
    <source>
        <dbReference type="EMBL" id="CAG5128138.1"/>
    </source>
</evidence>
<gene>
    <name evidence="2" type="ORF">CUNI_LOCUS13696</name>
</gene>
<dbReference type="AlphaFoldDB" id="A0A8S3ZJ39"/>
<evidence type="ECO:0000313" key="3">
    <source>
        <dbReference type="Proteomes" id="UP000678393"/>
    </source>
</evidence>
<feature type="non-terminal residue" evidence="2">
    <location>
        <position position="1"/>
    </location>
</feature>